<dbReference type="EC" id="2.4.1.-" evidence="7"/>
<dbReference type="PANTHER" id="PTHR48438:SF1">
    <property type="entry name" value="ALPHA-(1,3)-FUCOSYLTRANSFERASE C-RELATED"/>
    <property type="match status" value="1"/>
</dbReference>
<dbReference type="AlphaFoldDB" id="A0A1D1VMY7"/>
<keyword evidence="5 7" id="KW-0808">Transferase</keyword>
<sequence length="236" mass="26989">MTFTYLLDSDVLGHYAYSVPLQTEPTNFAAGKKKLVAWFVSNCHTQSKREDVVKELQKYIQIDVYGKCGPLKCPRTSEASCNAMLRTDYKFYLAFENSICEDYVTEKFTNALANFVVPIAFNGANMTIFPSNSFINLEDYSSTEELAEYLKYLDKNDTAYNALMQWRYNSTLISSSGRFSPARGSWCQLCERLHDPGYRSTPYKDASQWFMNRGKCRSLQRPVRSSGSSDKVLRSP</sequence>
<evidence type="ECO:0000259" key="8">
    <source>
        <dbReference type="Pfam" id="PF00852"/>
    </source>
</evidence>
<keyword evidence="7" id="KW-0812">Transmembrane</keyword>
<dbReference type="PANTHER" id="PTHR48438">
    <property type="entry name" value="ALPHA-(1,3)-FUCOSYLTRANSFERASE C-RELATED"/>
    <property type="match status" value="1"/>
</dbReference>
<protein>
    <recommendedName>
        <fullName evidence="7">Fucosyltransferase</fullName>
        <ecNumber evidence="7">2.4.1.-</ecNumber>
    </recommendedName>
</protein>
<dbReference type="Gene3D" id="3.40.50.11660">
    <property type="entry name" value="Glycosyl transferase family 10, C-terminal domain"/>
    <property type="match status" value="1"/>
</dbReference>
<accession>A0A1D1VMY7</accession>
<comment type="caution">
    <text evidence="9">The sequence shown here is derived from an EMBL/GenBank/DDBJ whole genome shotgun (WGS) entry which is preliminary data.</text>
</comment>
<evidence type="ECO:0000313" key="10">
    <source>
        <dbReference type="Proteomes" id="UP000186922"/>
    </source>
</evidence>
<reference evidence="9 10" key="1">
    <citation type="journal article" date="2016" name="Nat. Commun.">
        <title>Extremotolerant tardigrade genome and improved radiotolerance of human cultured cells by tardigrade-unique protein.</title>
        <authorList>
            <person name="Hashimoto T."/>
            <person name="Horikawa D.D."/>
            <person name="Saito Y."/>
            <person name="Kuwahara H."/>
            <person name="Kozuka-Hata H."/>
            <person name="Shin-I T."/>
            <person name="Minakuchi Y."/>
            <person name="Ohishi K."/>
            <person name="Motoyama A."/>
            <person name="Aizu T."/>
            <person name="Enomoto A."/>
            <person name="Kondo K."/>
            <person name="Tanaka S."/>
            <person name="Hara Y."/>
            <person name="Koshikawa S."/>
            <person name="Sagara H."/>
            <person name="Miura T."/>
            <person name="Yokobori S."/>
            <person name="Miyagawa K."/>
            <person name="Suzuki Y."/>
            <person name="Kubo T."/>
            <person name="Oyama M."/>
            <person name="Kohara Y."/>
            <person name="Fujiyama A."/>
            <person name="Arakawa K."/>
            <person name="Katayama T."/>
            <person name="Toyoda A."/>
            <person name="Kunieda T."/>
        </authorList>
    </citation>
    <scope>NUCLEOTIDE SEQUENCE [LARGE SCALE GENOMIC DNA]</scope>
    <source>
        <strain evidence="9 10">YOKOZUNA-1</strain>
    </source>
</reference>
<evidence type="ECO:0000256" key="1">
    <source>
        <dbReference type="ARBA" id="ARBA00004323"/>
    </source>
</evidence>
<dbReference type="GO" id="GO:0032580">
    <property type="term" value="C:Golgi cisterna membrane"/>
    <property type="evidence" value="ECO:0007669"/>
    <property type="project" value="UniProtKB-SubCell"/>
</dbReference>
<keyword evidence="7" id="KW-0472">Membrane</keyword>
<dbReference type="FunFam" id="3.40.50.11660:FF:000004">
    <property type="entry name" value="Glycoprotein 3-alpha-L-fucosyltransferase A"/>
    <property type="match status" value="1"/>
</dbReference>
<dbReference type="STRING" id="947166.A0A1D1VMY7"/>
<dbReference type="SUPFAM" id="SSF53756">
    <property type="entry name" value="UDP-Glycosyltransferase/glycogen phosphorylase"/>
    <property type="match status" value="1"/>
</dbReference>
<evidence type="ECO:0000256" key="3">
    <source>
        <dbReference type="ARBA" id="ARBA00008919"/>
    </source>
</evidence>
<evidence type="ECO:0000256" key="2">
    <source>
        <dbReference type="ARBA" id="ARBA00004922"/>
    </source>
</evidence>
<dbReference type="InterPro" id="IPR038577">
    <property type="entry name" value="GT10-like_C_sf"/>
</dbReference>
<name>A0A1D1VMY7_RAMVA</name>
<dbReference type="InterPro" id="IPR055270">
    <property type="entry name" value="Glyco_tran_10_C"/>
</dbReference>
<evidence type="ECO:0000313" key="9">
    <source>
        <dbReference type="EMBL" id="GAV02281.1"/>
    </source>
</evidence>
<comment type="pathway">
    <text evidence="2">Protein modification; protein glycosylation.</text>
</comment>
<dbReference type="GO" id="GO:0000139">
    <property type="term" value="C:Golgi membrane"/>
    <property type="evidence" value="ECO:0007669"/>
    <property type="project" value="UniProtKB-SubCell"/>
</dbReference>
<evidence type="ECO:0000256" key="4">
    <source>
        <dbReference type="ARBA" id="ARBA00022676"/>
    </source>
</evidence>
<keyword evidence="6 7" id="KW-0333">Golgi apparatus</keyword>
<organism evidence="9 10">
    <name type="scientific">Ramazzottius varieornatus</name>
    <name type="common">Water bear</name>
    <name type="synonym">Tardigrade</name>
    <dbReference type="NCBI Taxonomy" id="947166"/>
    <lineage>
        <taxon>Eukaryota</taxon>
        <taxon>Metazoa</taxon>
        <taxon>Ecdysozoa</taxon>
        <taxon>Tardigrada</taxon>
        <taxon>Eutardigrada</taxon>
        <taxon>Parachela</taxon>
        <taxon>Hypsibioidea</taxon>
        <taxon>Ramazzottiidae</taxon>
        <taxon>Ramazzottius</taxon>
    </lineage>
</organism>
<keyword evidence="10" id="KW-1185">Reference proteome</keyword>
<feature type="domain" description="Fucosyltransferase C-terminal" evidence="8">
    <location>
        <begin position="31"/>
        <end position="209"/>
    </location>
</feature>
<dbReference type="OrthoDB" id="427096at2759"/>
<evidence type="ECO:0000256" key="6">
    <source>
        <dbReference type="ARBA" id="ARBA00023034"/>
    </source>
</evidence>
<dbReference type="Proteomes" id="UP000186922">
    <property type="component" value="Unassembled WGS sequence"/>
</dbReference>
<comment type="subcellular location">
    <subcellularLocation>
        <location evidence="1">Golgi apparatus membrane</location>
        <topology evidence="1">Single-pass type II membrane protein</topology>
    </subcellularLocation>
    <subcellularLocation>
        <location evidence="7">Golgi apparatus</location>
        <location evidence="7">Golgi stack membrane</location>
        <topology evidence="7">Single-pass type II membrane protein</topology>
    </subcellularLocation>
</comment>
<dbReference type="GO" id="GO:0008417">
    <property type="term" value="F:fucosyltransferase activity"/>
    <property type="evidence" value="ECO:0007669"/>
    <property type="project" value="InterPro"/>
</dbReference>
<dbReference type="Pfam" id="PF00852">
    <property type="entry name" value="Glyco_transf_10"/>
    <property type="match status" value="1"/>
</dbReference>
<dbReference type="InterPro" id="IPR001503">
    <property type="entry name" value="Glyco_trans_10"/>
</dbReference>
<gene>
    <name evidence="9" type="primary">RvY_12870-1</name>
    <name evidence="9" type="synonym">RvY_12870.1</name>
    <name evidence="9" type="ORF">RvY_12870</name>
</gene>
<evidence type="ECO:0000256" key="7">
    <source>
        <dbReference type="RuleBase" id="RU003832"/>
    </source>
</evidence>
<dbReference type="UniPathway" id="UPA00378"/>
<dbReference type="EMBL" id="BDGG01000008">
    <property type="protein sequence ID" value="GAV02281.1"/>
    <property type="molecule type" value="Genomic_DNA"/>
</dbReference>
<keyword evidence="4 7" id="KW-0328">Glycosyltransferase</keyword>
<proteinExistence type="inferred from homology"/>
<evidence type="ECO:0000256" key="5">
    <source>
        <dbReference type="ARBA" id="ARBA00022679"/>
    </source>
</evidence>
<comment type="similarity">
    <text evidence="3 7">Belongs to the glycosyltransferase 10 family.</text>
</comment>